<evidence type="ECO:0000256" key="11">
    <source>
        <dbReference type="ARBA" id="ARBA00023136"/>
    </source>
</evidence>
<keyword evidence="9" id="KW-0067">ATP-binding</keyword>
<keyword evidence="11 14" id="KW-0472">Membrane</keyword>
<feature type="transmembrane region" description="Helical" evidence="14">
    <location>
        <begin position="684"/>
        <end position="704"/>
    </location>
</feature>
<dbReference type="GO" id="GO:0005524">
    <property type="term" value="F:ATP binding"/>
    <property type="evidence" value="ECO:0007669"/>
    <property type="project" value="UniProtKB-KW"/>
</dbReference>
<dbReference type="Pfam" id="PF13516">
    <property type="entry name" value="LRR_6"/>
    <property type="match status" value="1"/>
</dbReference>
<proteinExistence type="inferred from homology"/>
<dbReference type="PANTHER" id="PTHR48053">
    <property type="entry name" value="LEUCINE RICH REPEAT FAMILY PROTEIN, EXPRESSED"/>
    <property type="match status" value="1"/>
</dbReference>
<dbReference type="GO" id="GO:0005886">
    <property type="term" value="C:plasma membrane"/>
    <property type="evidence" value="ECO:0007669"/>
    <property type="project" value="UniProtKB-SubCell"/>
</dbReference>
<dbReference type="SUPFAM" id="SSF52058">
    <property type="entry name" value="L domain-like"/>
    <property type="match status" value="2"/>
</dbReference>
<evidence type="ECO:0000256" key="12">
    <source>
        <dbReference type="ARBA" id="ARBA00023170"/>
    </source>
</evidence>
<dbReference type="FunFam" id="3.80.10.10:FF:000470">
    <property type="entry name" value="LRR receptor-like serine/threonine-protein kinase RPK2"/>
    <property type="match status" value="1"/>
</dbReference>
<keyword evidence="6 15" id="KW-0732">Signal</keyword>
<organism evidence="17 18">
    <name type="scientific">Setaria viridis</name>
    <name type="common">Green bristlegrass</name>
    <name type="synonym">Setaria italica subsp. viridis</name>
    <dbReference type="NCBI Taxonomy" id="4556"/>
    <lineage>
        <taxon>Eukaryota</taxon>
        <taxon>Viridiplantae</taxon>
        <taxon>Streptophyta</taxon>
        <taxon>Embryophyta</taxon>
        <taxon>Tracheophyta</taxon>
        <taxon>Spermatophyta</taxon>
        <taxon>Magnoliopsida</taxon>
        <taxon>Liliopsida</taxon>
        <taxon>Poales</taxon>
        <taxon>Poaceae</taxon>
        <taxon>PACMAD clade</taxon>
        <taxon>Panicoideae</taxon>
        <taxon>Panicodae</taxon>
        <taxon>Paniceae</taxon>
        <taxon>Cenchrinae</taxon>
        <taxon>Setaria</taxon>
    </lineage>
</organism>
<sequence>MEKTTQQLRSSNNRKHMTILGVALVLLLFLPSLVISCKEGEKTSLLGFLDGLSQNSGLTTSWQNDTNCCLWEGIICNVDGTVTDISLVSMGLEGHISPSLGSLTGLLRLNLSGNSLSGALPPELLRSSSIVILDVSYNKLAGDFDELPSTPDQAMKVVNISSNLFTGYFPSTTLEGMKNLAALNMSNNSFTGKIPSTVCVDKPFFVVLDLSYNQFHGDIPPELGNCSVLRVLKAGQNQLSGTLPAELFKATSLEHLSFPNNHLQGTLDPEHIVKLSKLVILDLGGNGLYGKIPDSIGELKRLEELHLDYNNMSGELPSALSNCSNLTTLILEGNFFHGKLSNVNFSTLSNLNFLDFRSNRFFGTVPDSLYSCSNLIAVRLSFNNLHGQISSRINNLKSLKYLALSHNNFTDITKMLRILSSSTNLTLLILGGNFKHETMPDYDIFYGFKNLMGLALNDCSLYGNLPKWLSKLKKLRALLLYNNQLSGPIPAWINSLNFLFYIDVSNNSLNGDIPTALMEMPMLESLANSDVIIFKFPLYIYRFLQYRTTSGFPRMLNLGYNKFTGVIPPQIGQLKELLTLNLSFNNLYGKIPQSIGNITNLQVLDLSYNNLTGAIPSTLDKLHFLSELNVSNNDLEGPVPTGGQFSTFPDSSFVGNPKLCSPMLVHHCSSADAAPAPNVSTEHYIDKVIFAIAFGMFFGVGVLYDQMVLSRYIYFDRIIVAISSSYNRL</sequence>
<dbReference type="AlphaFoldDB" id="A0A4U6W5T4"/>
<dbReference type="Gene3D" id="3.80.10.10">
    <property type="entry name" value="Ribonuclease Inhibitor"/>
    <property type="match status" value="4"/>
</dbReference>
<evidence type="ECO:0000256" key="14">
    <source>
        <dbReference type="SAM" id="Phobius"/>
    </source>
</evidence>
<dbReference type="InterPro" id="IPR003591">
    <property type="entry name" value="Leu-rich_rpt_typical-subtyp"/>
</dbReference>
<dbReference type="InterPro" id="IPR013210">
    <property type="entry name" value="LRR_N_plant-typ"/>
</dbReference>
<dbReference type="FunFam" id="3.80.10.10:FF:000403">
    <property type="entry name" value="Receptor-like protein 2"/>
    <property type="match status" value="1"/>
</dbReference>
<evidence type="ECO:0000256" key="7">
    <source>
        <dbReference type="ARBA" id="ARBA00022737"/>
    </source>
</evidence>
<dbReference type="OMA" id="SHNSCTE"/>
<evidence type="ECO:0000256" key="8">
    <source>
        <dbReference type="ARBA" id="ARBA00022741"/>
    </source>
</evidence>
<accession>A0A4U6W5T4</accession>
<feature type="chain" id="PRO_5020862162" description="Leucine-rich repeat-containing N-terminal plant-type domain-containing protein" evidence="15">
    <location>
        <begin position="37"/>
        <end position="729"/>
    </location>
</feature>
<evidence type="ECO:0000256" key="13">
    <source>
        <dbReference type="ARBA" id="ARBA00023180"/>
    </source>
</evidence>
<dbReference type="EMBL" id="CM016552">
    <property type="protein sequence ID" value="TKW37948.1"/>
    <property type="molecule type" value="Genomic_DNA"/>
</dbReference>
<evidence type="ECO:0000256" key="5">
    <source>
        <dbReference type="ARBA" id="ARBA00022692"/>
    </source>
</evidence>
<comment type="similarity">
    <text evidence="2">Belongs to the RLP family.</text>
</comment>
<dbReference type="PRINTS" id="PR00019">
    <property type="entry name" value="LEURICHRPT"/>
</dbReference>
<dbReference type="InterPro" id="IPR032675">
    <property type="entry name" value="LRR_dom_sf"/>
</dbReference>
<comment type="subcellular location">
    <subcellularLocation>
        <location evidence="1">Cell membrane</location>
        <topology evidence="1">Single-pass type I membrane protein</topology>
    </subcellularLocation>
</comment>
<evidence type="ECO:0000256" key="15">
    <source>
        <dbReference type="SAM" id="SignalP"/>
    </source>
</evidence>
<gene>
    <name evidence="17" type="ORF">SEVIR_1G082900v2</name>
</gene>
<feature type="signal peptide" evidence="15">
    <location>
        <begin position="1"/>
        <end position="36"/>
    </location>
</feature>
<feature type="domain" description="Leucine-rich repeat-containing N-terminal plant-type" evidence="16">
    <location>
        <begin position="41"/>
        <end position="77"/>
    </location>
</feature>
<dbReference type="Proteomes" id="UP000298652">
    <property type="component" value="Chromosome 1"/>
</dbReference>
<evidence type="ECO:0000256" key="2">
    <source>
        <dbReference type="ARBA" id="ARBA00009592"/>
    </source>
</evidence>
<evidence type="ECO:0000256" key="9">
    <source>
        <dbReference type="ARBA" id="ARBA00022840"/>
    </source>
</evidence>
<name>A0A4U6W5T4_SETVI</name>
<dbReference type="Pfam" id="PF08263">
    <property type="entry name" value="LRRNT_2"/>
    <property type="match status" value="1"/>
</dbReference>
<evidence type="ECO:0000256" key="10">
    <source>
        <dbReference type="ARBA" id="ARBA00022989"/>
    </source>
</evidence>
<keyword evidence="10 14" id="KW-1133">Transmembrane helix</keyword>
<keyword evidence="5 14" id="KW-0812">Transmembrane</keyword>
<dbReference type="InterPro" id="IPR001611">
    <property type="entry name" value="Leu-rich_rpt"/>
</dbReference>
<dbReference type="SUPFAM" id="SSF52047">
    <property type="entry name" value="RNI-like"/>
    <property type="match status" value="1"/>
</dbReference>
<dbReference type="Pfam" id="PF00560">
    <property type="entry name" value="LRR_1"/>
    <property type="match status" value="9"/>
</dbReference>
<reference evidence="17" key="1">
    <citation type="submission" date="2019-03" db="EMBL/GenBank/DDBJ databases">
        <title>WGS assembly of Setaria viridis.</title>
        <authorList>
            <person name="Huang P."/>
            <person name="Jenkins J."/>
            <person name="Grimwood J."/>
            <person name="Barry K."/>
            <person name="Healey A."/>
            <person name="Mamidi S."/>
            <person name="Sreedasyam A."/>
            <person name="Shu S."/>
            <person name="Feldman M."/>
            <person name="Wu J."/>
            <person name="Yu Y."/>
            <person name="Chen C."/>
            <person name="Johnson J."/>
            <person name="Rokhsar D."/>
            <person name="Baxter I."/>
            <person name="Schmutz J."/>
            <person name="Brutnell T."/>
            <person name="Kellogg E."/>
        </authorList>
    </citation>
    <scope>NUCLEOTIDE SEQUENCE [LARGE SCALE GENOMIC DNA]</scope>
</reference>
<evidence type="ECO:0000256" key="3">
    <source>
        <dbReference type="ARBA" id="ARBA00022475"/>
    </source>
</evidence>
<evidence type="ECO:0000313" key="18">
    <source>
        <dbReference type="Proteomes" id="UP000298652"/>
    </source>
</evidence>
<evidence type="ECO:0000259" key="16">
    <source>
        <dbReference type="Pfam" id="PF08263"/>
    </source>
</evidence>
<keyword evidence="12" id="KW-0675">Receptor</keyword>
<dbReference type="GO" id="GO:0004674">
    <property type="term" value="F:protein serine/threonine kinase activity"/>
    <property type="evidence" value="ECO:0007669"/>
    <property type="project" value="UniProtKB-EC"/>
</dbReference>
<keyword evidence="3" id="KW-1003">Cell membrane</keyword>
<evidence type="ECO:0000256" key="4">
    <source>
        <dbReference type="ARBA" id="ARBA00022614"/>
    </source>
</evidence>
<evidence type="ECO:0000256" key="1">
    <source>
        <dbReference type="ARBA" id="ARBA00004251"/>
    </source>
</evidence>
<keyword evidence="18" id="KW-1185">Reference proteome</keyword>
<dbReference type="FunFam" id="3.80.10.10:FF:000530">
    <property type="entry name" value="Receptor-like protein 2"/>
    <property type="match status" value="1"/>
</dbReference>
<dbReference type="InterPro" id="IPR051716">
    <property type="entry name" value="Plant_RL_S/T_kinase"/>
</dbReference>
<evidence type="ECO:0000256" key="6">
    <source>
        <dbReference type="ARBA" id="ARBA00022729"/>
    </source>
</evidence>
<dbReference type="Gramene" id="TKW37948">
    <property type="protein sequence ID" value="TKW37948"/>
    <property type="gene ID" value="SEVIR_1G082900v2"/>
</dbReference>
<dbReference type="FunFam" id="3.80.10.10:FF:000213">
    <property type="entry name" value="Tyrosine-sulfated glycopeptide receptor 1"/>
    <property type="match status" value="1"/>
</dbReference>
<keyword evidence="8" id="KW-0547">Nucleotide-binding</keyword>
<dbReference type="PANTHER" id="PTHR48053:SF164">
    <property type="entry name" value="LEUCINE-RICH REPEAT-CONTAINING N-TERMINAL PLANT-TYPE DOMAIN-CONTAINING PROTEIN"/>
    <property type="match status" value="1"/>
</dbReference>
<keyword evidence="4" id="KW-0433">Leucine-rich repeat</keyword>
<dbReference type="SMART" id="SM00369">
    <property type="entry name" value="LRR_TYP"/>
    <property type="match status" value="8"/>
</dbReference>
<dbReference type="GO" id="GO:0051606">
    <property type="term" value="P:detection of stimulus"/>
    <property type="evidence" value="ECO:0007669"/>
    <property type="project" value="UniProtKB-ARBA"/>
</dbReference>
<keyword evidence="7" id="KW-0677">Repeat</keyword>
<evidence type="ECO:0000313" key="17">
    <source>
        <dbReference type="EMBL" id="TKW37948.1"/>
    </source>
</evidence>
<protein>
    <recommendedName>
        <fullName evidence="16">Leucine-rich repeat-containing N-terminal plant-type domain-containing protein</fullName>
    </recommendedName>
</protein>
<dbReference type="PROSITE" id="PS51450">
    <property type="entry name" value="LRR"/>
    <property type="match status" value="2"/>
</dbReference>
<keyword evidence="13" id="KW-0325">Glycoprotein</keyword>